<feature type="transmembrane region" description="Helical" evidence="7">
    <location>
        <begin position="53"/>
        <end position="78"/>
    </location>
</feature>
<dbReference type="EMBL" id="ADMC01000025">
    <property type="protein sequence ID" value="EHP46386.1"/>
    <property type="molecule type" value="Genomic_DNA"/>
</dbReference>
<dbReference type="Proteomes" id="UP000004892">
    <property type="component" value="Unassembled WGS sequence"/>
</dbReference>
<dbReference type="Gene3D" id="1.10.3470.10">
    <property type="entry name" value="ABC transporter involved in vitamin B12 uptake, BtuC"/>
    <property type="match status" value="1"/>
</dbReference>
<evidence type="ECO:0000256" key="3">
    <source>
        <dbReference type="ARBA" id="ARBA00022692"/>
    </source>
</evidence>
<dbReference type="HOGENOM" id="CLU_028808_3_0_10"/>
<dbReference type="RefSeq" id="WP_009137150.1">
    <property type="nucleotide sequence ID" value="NZ_JH594596.1"/>
</dbReference>
<keyword evidence="6" id="KW-0813">Transport</keyword>
<protein>
    <recommendedName>
        <fullName evidence="10">Metal ABC transporter permease</fullName>
    </recommendedName>
</protein>
<name>H1DJD1_9BACT</name>
<evidence type="ECO:0000256" key="4">
    <source>
        <dbReference type="ARBA" id="ARBA00022989"/>
    </source>
</evidence>
<reference evidence="8 9" key="1">
    <citation type="submission" date="2012-01" db="EMBL/GenBank/DDBJ databases">
        <title>The Genome Sequence of Odoribacter laneus YIT 12061.</title>
        <authorList>
            <consortium name="The Broad Institute Genome Sequencing Platform"/>
            <person name="Earl A."/>
            <person name="Ward D."/>
            <person name="Feldgarden M."/>
            <person name="Gevers D."/>
            <person name="Morotomi M."/>
            <person name="Young S.K."/>
            <person name="Zeng Q."/>
            <person name="Gargeya S."/>
            <person name="Fitzgerald M."/>
            <person name="Haas B."/>
            <person name="Abouelleil A."/>
            <person name="Alvarado L."/>
            <person name="Arachchi H.M."/>
            <person name="Berlin A."/>
            <person name="Chapman S.B."/>
            <person name="Gearin G."/>
            <person name="Goldberg J."/>
            <person name="Griggs A."/>
            <person name="Gujja S."/>
            <person name="Hansen M."/>
            <person name="Heiman D."/>
            <person name="Howarth C."/>
            <person name="Larimer J."/>
            <person name="Lui A."/>
            <person name="MacDonald P.J.P."/>
            <person name="McCowen C."/>
            <person name="Montmayeur A."/>
            <person name="Murphy C."/>
            <person name="Neiman D."/>
            <person name="Pearson M."/>
            <person name="Priest M."/>
            <person name="Roberts A."/>
            <person name="Saif S."/>
            <person name="Shea T."/>
            <person name="Sisk P."/>
            <person name="Stolte C."/>
            <person name="Sykes S."/>
            <person name="Wortman J."/>
            <person name="Nusbaum C."/>
            <person name="Birren B."/>
        </authorList>
    </citation>
    <scope>NUCLEOTIDE SEQUENCE [LARGE SCALE GENOMIC DNA]</scope>
    <source>
        <strain evidence="8 9">YIT 12061</strain>
    </source>
</reference>
<dbReference type="CDD" id="cd06550">
    <property type="entry name" value="TM_ABC_iron-siderophores_like"/>
    <property type="match status" value="1"/>
</dbReference>
<feature type="transmembrane region" description="Helical" evidence="7">
    <location>
        <begin position="12"/>
        <end position="33"/>
    </location>
</feature>
<evidence type="ECO:0000256" key="1">
    <source>
        <dbReference type="ARBA" id="ARBA00004141"/>
    </source>
</evidence>
<keyword evidence="4 7" id="KW-1133">Transmembrane helix</keyword>
<dbReference type="InterPro" id="IPR037294">
    <property type="entry name" value="ABC_BtuC-like"/>
</dbReference>
<proteinExistence type="inferred from homology"/>
<organism evidence="8 9">
    <name type="scientific">Odoribacter laneus YIT 12061</name>
    <dbReference type="NCBI Taxonomy" id="742817"/>
    <lineage>
        <taxon>Bacteria</taxon>
        <taxon>Pseudomonadati</taxon>
        <taxon>Bacteroidota</taxon>
        <taxon>Bacteroidia</taxon>
        <taxon>Bacteroidales</taxon>
        <taxon>Odoribacteraceae</taxon>
        <taxon>Odoribacter</taxon>
    </lineage>
</organism>
<feature type="transmembrane region" description="Helical" evidence="7">
    <location>
        <begin position="242"/>
        <end position="262"/>
    </location>
</feature>
<keyword evidence="3 6" id="KW-0812">Transmembrane</keyword>
<dbReference type="GO" id="GO:0055085">
    <property type="term" value="P:transmembrane transport"/>
    <property type="evidence" value="ECO:0007669"/>
    <property type="project" value="InterPro"/>
</dbReference>
<dbReference type="eggNOG" id="COG1108">
    <property type="taxonomic scope" value="Bacteria"/>
</dbReference>
<dbReference type="GeneID" id="98069560"/>
<dbReference type="STRING" id="742817.HMPREF9449_02003"/>
<comment type="caution">
    <text evidence="8">The sequence shown here is derived from an EMBL/GenBank/DDBJ whole genome shotgun (WGS) entry which is preliminary data.</text>
</comment>
<dbReference type="AlphaFoldDB" id="H1DJD1"/>
<feature type="transmembrane region" description="Helical" evidence="7">
    <location>
        <begin position="90"/>
        <end position="108"/>
    </location>
</feature>
<evidence type="ECO:0000313" key="9">
    <source>
        <dbReference type="Proteomes" id="UP000004892"/>
    </source>
</evidence>
<comment type="similarity">
    <text evidence="2 6">Belongs to the ABC-3 integral membrane protein family.</text>
</comment>
<dbReference type="PANTHER" id="PTHR30477">
    <property type="entry name" value="ABC-TRANSPORTER METAL-BINDING PROTEIN"/>
    <property type="match status" value="1"/>
</dbReference>
<feature type="transmembrane region" description="Helical" evidence="7">
    <location>
        <begin position="120"/>
        <end position="149"/>
    </location>
</feature>
<keyword evidence="5 7" id="KW-0472">Membrane</keyword>
<comment type="subcellular location">
    <subcellularLocation>
        <location evidence="6">Cell membrane</location>
        <topology evidence="6">Multi-pass membrane protein</topology>
    </subcellularLocation>
    <subcellularLocation>
        <location evidence="1">Membrane</location>
        <topology evidence="1">Multi-pass membrane protein</topology>
    </subcellularLocation>
</comment>
<feature type="transmembrane region" description="Helical" evidence="7">
    <location>
        <begin position="219"/>
        <end position="236"/>
    </location>
</feature>
<dbReference type="SUPFAM" id="SSF81345">
    <property type="entry name" value="ABC transporter involved in vitamin B12 uptake, BtuC"/>
    <property type="match status" value="1"/>
</dbReference>
<evidence type="ECO:0000256" key="2">
    <source>
        <dbReference type="ARBA" id="ARBA00008034"/>
    </source>
</evidence>
<sequence>MFDLLNYDFFQNALISTILIGISCGLVGTYIVAKRMVFISGGITHASFGGLGFAYYMGFAPLLGAAVFSVLAAWGILFLSENRKVREDSLIGIFWSAGMAIGVLFIYLTPGYAPNLMSYLFGNILTITFGQIVLSILLCIFILVFFALFYRPLFYIAFDKEYSRTLHIRVNFLETGIMLIIALCVVLCMKLAGIILVISYLTIPQAIAGMLYQNFRQQLLASALISTLGSVIGLFVSAGLKIPSGATIVLCFLLFFSFTWLVRRFKSRS</sequence>
<evidence type="ECO:0008006" key="10">
    <source>
        <dbReference type="Google" id="ProtNLM"/>
    </source>
</evidence>
<dbReference type="Pfam" id="PF00950">
    <property type="entry name" value="ABC-3"/>
    <property type="match status" value="1"/>
</dbReference>
<dbReference type="PANTHER" id="PTHR30477:SF18">
    <property type="entry name" value="METAL TRANSPORT SYSTEM MEMBRANE PROTEIN CT_417-RELATED"/>
    <property type="match status" value="1"/>
</dbReference>
<keyword evidence="9" id="KW-1185">Reference proteome</keyword>
<evidence type="ECO:0000256" key="6">
    <source>
        <dbReference type="RuleBase" id="RU003943"/>
    </source>
</evidence>
<feature type="transmembrane region" description="Helical" evidence="7">
    <location>
        <begin position="170"/>
        <end position="188"/>
    </location>
</feature>
<evidence type="ECO:0000256" key="7">
    <source>
        <dbReference type="SAM" id="Phobius"/>
    </source>
</evidence>
<dbReference type="GO" id="GO:0010043">
    <property type="term" value="P:response to zinc ion"/>
    <property type="evidence" value="ECO:0007669"/>
    <property type="project" value="TreeGrafter"/>
</dbReference>
<evidence type="ECO:0000256" key="5">
    <source>
        <dbReference type="ARBA" id="ARBA00023136"/>
    </source>
</evidence>
<gene>
    <name evidence="8" type="ORF">HMPREF9449_02003</name>
</gene>
<dbReference type="InterPro" id="IPR001626">
    <property type="entry name" value="ABC_TroCD"/>
</dbReference>
<dbReference type="GO" id="GO:0043190">
    <property type="term" value="C:ATP-binding cassette (ABC) transporter complex"/>
    <property type="evidence" value="ECO:0007669"/>
    <property type="project" value="InterPro"/>
</dbReference>
<feature type="transmembrane region" description="Helical" evidence="7">
    <location>
        <begin position="194"/>
        <end position="212"/>
    </location>
</feature>
<accession>H1DJD1</accession>
<dbReference type="PATRIC" id="fig|742817.3.peg.2134"/>
<evidence type="ECO:0000313" key="8">
    <source>
        <dbReference type="EMBL" id="EHP46386.1"/>
    </source>
</evidence>